<evidence type="ECO:0000313" key="2">
    <source>
        <dbReference type="Proteomes" id="UP000828390"/>
    </source>
</evidence>
<gene>
    <name evidence="1" type="ORF">DPMN_027902</name>
</gene>
<comment type="caution">
    <text evidence="1">The sequence shown here is derived from an EMBL/GenBank/DDBJ whole genome shotgun (WGS) entry which is preliminary data.</text>
</comment>
<organism evidence="1 2">
    <name type="scientific">Dreissena polymorpha</name>
    <name type="common">Zebra mussel</name>
    <name type="synonym">Mytilus polymorpha</name>
    <dbReference type="NCBI Taxonomy" id="45954"/>
    <lineage>
        <taxon>Eukaryota</taxon>
        <taxon>Metazoa</taxon>
        <taxon>Spiralia</taxon>
        <taxon>Lophotrochozoa</taxon>
        <taxon>Mollusca</taxon>
        <taxon>Bivalvia</taxon>
        <taxon>Autobranchia</taxon>
        <taxon>Heteroconchia</taxon>
        <taxon>Euheterodonta</taxon>
        <taxon>Imparidentia</taxon>
        <taxon>Neoheterodontei</taxon>
        <taxon>Myida</taxon>
        <taxon>Dreissenoidea</taxon>
        <taxon>Dreissenidae</taxon>
        <taxon>Dreissena</taxon>
    </lineage>
</organism>
<name>A0A9D4RDW0_DREPO</name>
<reference evidence="1" key="1">
    <citation type="journal article" date="2019" name="bioRxiv">
        <title>The Genome of the Zebra Mussel, Dreissena polymorpha: A Resource for Invasive Species Research.</title>
        <authorList>
            <person name="McCartney M.A."/>
            <person name="Auch B."/>
            <person name="Kono T."/>
            <person name="Mallez S."/>
            <person name="Zhang Y."/>
            <person name="Obille A."/>
            <person name="Becker A."/>
            <person name="Abrahante J.E."/>
            <person name="Garbe J."/>
            <person name="Badalamenti J.P."/>
            <person name="Herman A."/>
            <person name="Mangelson H."/>
            <person name="Liachko I."/>
            <person name="Sullivan S."/>
            <person name="Sone E.D."/>
            <person name="Koren S."/>
            <person name="Silverstein K.A.T."/>
            <person name="Beckman K.B."/>
            <person name="Gohl D.M."/>
        </authorList>
    </citation>
    <scope>NUCLEOTIDE SEQUENCE</scope>
    <source>
        <strain evidence="1">Duluth1</strain>
        <tissue evidence="1">Whole animal</tissue>
    </source>
</reference>
<sequence length="71" mass="7749">MFSKFSLLSFVSSVRDSSPHPVDLMAIQLRHGQLVHDRGPVLGRQTLGYCFRHLGGQSDSKPATGNHQSAS</sequence>
<dbReference type="EMBL" id="JAIWYP010000002">
    <property type="protein sequence ID" value="KAH3864871.1"/>
    <property type="molecule type" value="Genomic_DNA"/>
</dbReference>
<dbReference type="AlphaFoldDB" id="A0A9D4RDW0"/>
<keyword evidence="2" id="KW-1185">Reference proteome</keyword>
<proteinExistence type="predicted"/>
<reference evidence="1" key="2">
    <citation type="submission" date="2020-11" db="EMBL/GenBank/DDBJ databases">
        <authorList>
            <person name="McCartney M.A."/>
            <person name="Auch B."/>
            <person name="Kono T."/>
            <person name="Mallez S."/>
            <person name="Becker A."/>
            <person name="Gohl D.M."/>
            <person name="Silverstein K.A.T."/>
            <person name="Koren S."/>
            <person name="Bechman K.B."/>
            <person name="Herman A."/>
            <person name="Abrahante J.E."/>
            <person name="Garbe J."/>
        </authorList>
    </citation>
    <scope>NUCLEOTIDE SEQUENCE</scope>
    <source>
        <strain evidence="1">Duluth1</strain>
        <tissue evidence="1">Whole animal</tissue>
    </source>
</reference>
<dbReference type="Proteomes" id="UP000828390">
    <property type="component" value="Unassembled WGS sequence"/>
</dbReference>
<accession>A0A9D4RDW0</accession>
<evidence type="ECO:0000313" key="1">
    <source>
        <dbReference type="EMBL" id="KAH3864871.1"/>
    </source>
</evidence>
<protein>
    <submittedName>
        <fullName evidence="1">Uncharacterized protein</fullName>
    </submittedName>
</protein>